<dbReference type="GO" id="GO:0008168">
    <property type="term" value="F:methyltransferase activity"/>
    <property type="evidence" value="ECO:0007669"/>
    <property type="project" value="UniProtKB-KW"/>
</dbReference>
<dbReference type="PANTHER" id="PTHR43591">
    <property type="entry name" value="METHYLTRANSFERASE"/>
    <property type="match status" value="1"/>
</dbReference>
<dbReference type="Proteomes" id="UP000681041">
    <property type="component" value="Chromosome"/>
</dbReference>
<organism evidence="2 3">
    <name type="scientific">Methanobacterium alkalithermotolerans</name>
    <dbReference type="NCBI Taxonomy" id="2731220"/>
    <lineage>
        <taxon>Archaea</taxon>
        <taxon>Methanobacteriati</taxon>
        <taxon>Methanobacteriota</taxon>
        <taxon>Methanomada group</taxon>
        <taxon>Methanobacteria</taxon>
        <taxon>Methanobacteriales</taxon>
        <taxon>Methanobacteriaceae</taxon>
        <taxon>Methanobacterium</taxon>
    </lineage>
</organism>
<keyword evidence="2" id="KW-0808">Transferase</keyword>
<dbReference type="GeneID" id="64820217"/>
<gene>
    <name evidence="2" type="ORF">HYG87_05590</name>
</gene>
<dbReference type="KEGG" id="meme:HYG87_05590"/>
<proteinExistence type="predicted"/>
<protein>
    <submittedName>
        <fullName evidence="2">Methyltransferase domain-containing protein</fullName>
    </submittedName>
</protein>
<dbReference type="PANTHER" id="PTHR43591:SF110">
    <property type="entry name" value="RHODANESE DOMAIN-CONTAINING PROTEIN"/>
    <property type="match status" value="1"/>
</dbReference>
<name>A0A8T8KD31_9EURY</name>
<accession>A0A8T8KD31</accession>
<keyword evidence="2" id="KW-0489">Methyltransferase</keyword>
<dbReference type="EMBL" id="CP058560">
    <property type="protein sequence ID" value="QUH23271.1"/>
    <property type="molecule type" value="Genomic_DNA"/>
</dbReference>
<reference evidence="2" key="1">
    <citation type="submission" date="2020-07" db="EMBL/GenBank/DDBJ databases">
        <title>Methanobacterium. sp. MethCan genome.</title>
        <authorList>
            <person name="Postec A."/>
            <person name="Quemeneur M."/>
        </authorList>
    </citation>
    <scope>NUCLEOTIDE SEQUENCE</scope>
    <source>
        <strain evidence="2">MethCAN</strain>
    </source>
</reference>
<dbReference type="AlphaFoldDB" id="A0A8T8KD31"/>
<dbReference type="OrthoDB" id="1018at2157"/>
<dbReference type="CDD" id="cd02440">
    <property type="entry name" value="AdoMet_MTases"/>
    <property type="match status" value="1"/>
</dbReference>
<evidence type="ECO:0000259" key="1">
    <source>
        <dbReference type="Pfam" id="PF13649"/>
    </source>
</evidence>
<feature type="domain" description="Methyltransferase" evidence="1">
    <location>
        <begin position="44"/>
        <end position="140"/>
    </location>
</feature>
<sequence>MQKWYQELFSNYSKKYESESFVHGTSGEVDFIEMEINQNKETKILDIGCGTGRHAIELAKRGYNVTGVDLSENMLNRARKNASEAGVEIDFISADARNLSFQDEFDLVIMICEGAFPLMETDEMNFQILENAARALKTPGKLIFTTLNGLYPLFHSVKDFINSNSTTQLNSENKFNLMTFRDECQLDIKDDDGKVMTLECNERYYVPSEITWLLKSLNFSKIDIHGCELGNFSRENTLDTEDYEMLVIATI</sequence>
<dbReference type="SUPFAM" id="SSF53335">
    <property type="entry name" value="S-adenosyl-L-methionine-dependent methyltransferases"/>
    <property type="match status" value="1"/>
</dbReference>
<dbReference type="Gene3D" id="3.40.50.150">
    <property type="entry name" value="Vaccinia Virus protein VP39"/>
    <property type="match status" value="1"/>
</dbReference>
<dbReference type="InterPro" id="IPR029063">
    <property type="entry name" value="SAM-dependent_MTases_sf"/>
</dbReference>
<keyword evidence="3" id="KW-1185">Reference proteome</keyword>
<evidence type="ECO:0000313" key="3">
    <source>
        <dbReference type="Proteomes" id="UP000681041"/>
    </source>
</evidence>
<dbReference type="Pfam" id="PF13649">
    <property type="entry name" value="Methyltransf_25"/>
    <property type="match status" value="1"/>
</dbReference>
<dbReference type="Gene3D" id="2.20.25.110">
    <property type="entry name" value="S-adenosyl-L-methionine-dependent methyltransferases"/>
    <property type="match status" value="1"/>
</dbReference>
<dbReference type="GO" id="GO:0032259">
    <property type="term" value="P:methylation"/>
    <property type="evidence" value="ECO:0007669"/>
    <property type="project" value="UniProtKB-KW"/>
</dbReference>
<dbReference type="InterPro" id="IPR041698">
    <property type="entry name" value="Methyltransf_25"/>
</dbReference>
<dbReference type="RefSeq" id="WP_211532227.1">
    <property type="nucleotide sequence ID" value="NZ_CP058560.1"/>
</dbReference>
<evidence type="ECO:0000313" key="2">
    <source>
        <dbReference type="EMBL" id="QUH23271.1"/>
    </source>
</evidence>